<evidence type="ECO:0000256" key="7">
    <source>
        <dbReference type="ARBA" id="ARBA00023303"/>
    </source>
</evidence>
<dbReference type="GO" id="GO:0071805">
    <property type="term" value="P:potassium ion transmembrane transport"/>
    <property type="evidence" value="ECO:0000318"/>
    <property type="project" value="GO_Central"/>
</dbReference>
<keyword evidence="3 8" id="KW-0812">Transmembrane</keyword>
<name>A7SS79_NEMVE</name>
<feature type="domain" description="Potassium channel" evidence="9">
    <location>
        <begin position="3"/>
        <end position="38"/>
    </location>
</feature>
<accession>A7SS79</accession>
<feature type="non-terminal residue" evidence="10">
    <location>
        <position position="115"/>
    </location>
</feature>
<dbReference type="PhylomeDB" id="A7SS79"/>
<feature type="domain" description="Potassium channel" evidence="9">
    <location>
        <begin position="77"/>
        <end position="114"/>
    </location>
</feature>
<dbReference type="SUPFAM" id="SSF81324">
    <property type="entry name" value="Voltage-gated potassium channels"/>
    <property type="match status" value="1"/>
</dbReference>
<evidence type="ECO:0000256" key="3">
    <source>
        <dbReference type="ARBA" id="ARBA00022692"/>
    </source>
</evidence>
<keyword evidence="6 8" id="KW-0472">Membrane</keyword>
<evidence type="ECO:0000256" key="1">
    <source>
        <dbReference type="ARBA" id="ARBA00004141"/>
    </source>
</evidence>
<evidence type="ECO:0000256" key="8">
    <source>
        <dbReference type="SAM" id="Phobius"/>
    </source>
</evidence>
<evidence type="ECO:0000256" key="6">
    <source>
        <dbReference type="ARBA" id="ARBA00023136"/>
    </source>
</evidence>
<evidence type="ECO:0000256" key="2">
    <source>
        <dbReference type="ARBA" id="ARBA00022448"/>
    </source>
</evidence>
<keyword evidence="2" id="KW-0813">Transport</keyword>
<keyword evidence="5" id="KW-0406">Ion transport</keyword>
<gene>
    <name evidence="10" type="ORF">NEMVEDRAFT_v1g129606</name>
</gene>
<dbReference type="GO" id="GO:0022841">
    <property type="term" value="F:potassium ion leak channel activity"/>
    <property type="evidence" value="ECO:0000318"/>
    <property type="project" value="GO_Central"/>
</dbReference>
<reference evidence="10 11" key="1">
    <citation type="journal article" date="2007" name="Science">
        <title>Sea anemone genome reveals ancestral eumetazoan gene repertoire and genomic organization.</title>
        <authorList>
            <person name="Putnam N.H."/>
            <person name="Srivastava M."/>
            <person name="Hellsten U."/>
            <person name="Dirks B."/>
            <person name="Chapman J."/>
            <person name="Salamov A."/>
            <person name="Terry A."/>
            <person name="Shapiro H."/>
            <person name="Lindquist E."/>
            <person name="Kapitonov V.V."/>
            <person name="Jurka J."/>
            <person name="Genikhovich G."/>
            <person name="Grigoriev I.V."/>
            <person name="Lucas S.M."/>
            <person name="Steele R.E."/>
            <person name="Finnerty J.R."/>
            <person name="Technau U."/>
            <person name="Martindale M.Q."/>
            <person name="Rokhsar D.S."/>
        </authorList>
    </citation>
    <scope>NUCLEOTIDE SEQUENCE [LARGE SCALE GENOMIC DNA]</scope>
    <source>
        <strain evidence="11">CH2 X CH6</strain>
    </source>
</reference>
<evidence type="ECO:0000259" key="9">
    <source>
        <dbReference type="Pfam" id="PF07885"/>
    </source>
</evidence>
<proteinExistence type="predicted"/>
<evidence type="ECO:0000256" key="5">
    <source>
        <dbReference type="ARBA" id="ARBA00023065"/>
    </source>
</evidence>
<protein>
    <recommendedName>
        <fullName evidence="9">Potassium channel domain-containing protein</fullName>
    </recommendedName>
</protein>
<comment type="subcellular location">
    <subcellularLocation>
        <location evidence="1">Membrane</location>
        <topology evidence="1">Multi-pass membrane protein</topology>
    </subcellularLocation>
</comment>
<organism evidence="10 11">
    <name type="scientific">Nematostella vectensis</name>
    <name type="common">Starlet sea anemone</name>
    <dbReference type="NCBI Taxonomy" id="45351"/>
    <lineage>
        <taxon>Eukaryota</taxon>
        <taxon>Metazoa</taxon>
        <taxon>Cnidaria</taxon>
        <taxon>Anthozoa</taxon>
        <taxon>Hexacorallia</taxon>
        <taxon>Actiniaria</taxon>
        <taxon>Edwardsiidae</taxon>
        <taxon>Nematostella</taxon>
    </lineage>
</organism>
<feature type="transmembrane region" description="Helical" evidence="8">
    <location>
        <begin position="16"/>
        <end position="36"/>
    </location>
</feature>
<dbReference type="GO" id="GO:0015271">
    <property type="term" value="F:outward rectifier potassium channel activity"/>
    <property type="evidence" value="ECO:0000318"/>
    <property type="project" value="GO_Central"/>
</dbReference>
<dbReference type="eggNOG" id="KOG4404">
    <property type="taxonomic scope" value="Eukaryota"/>
</dbReference>
<dbReference type="Pfam" id="PF07885">
    <property type="entry name" value="Ion_trans_2"/>
    <property type="match status" value="2"/>
</dbReference>
<evidence type="ECO:0000313" key="11">
    <source>
        <dbReference type="Proteomes" id="UP000001593"/>
    </source>
</evidence>
<dbReference type="HOGENOM" id="CLU_022504_7_0_1"/>
<keyword evidence="4 8" id="KW-1133">Transmembrane helix</keyword>
<dbReference type="GO" id="GO:0005886">
    <property type="term" value="C:plasma membrane"/>
    <property type="evidence" value="ECO:0000318"/>
    <property type="project" value="GO_Central"/>
</dbReference>
<dbReference type="AlphaFoldDB" id="A7SS79"/>
<dbReference type="InterPro" id="IPR003280">
    <property type="entry name" value="2pore_dom_K_chnl"/>
</dbReference>
<dbReference type="PANTHER" id="PTHR11003:SF345">
    <property type="entry name" value="TWIK FAMILY OF POTASSIUM CHANNELS PROTEIN 18"/>
    <property type="match status" value="1"/>
</dbReference>
<dbReference type="InterPro" id="IPR013099">
    <property type="entry name" value="K_chnl_dom"/>
</dbReference>
<dbReference type="PANTHER" id="PTHR11003">
    <property type="entry name" value="POTASSIUM CHANNEL, SUBFAMILY K"/>
    <property type="match status" value="1"/>
</dbReference>
<feature type="non-terminal residue" evidence="10">
    <location>
        <position position="1"/>
    </location>
</feature>
<keyword evidence="7" id="KW-0407">Ion channel</keyword>
<evidence type="ECO:0000256" key="4">
    <source>
        <dbReference type="ARBA" id="ARBA00022989"/>
    </source>
</evidence>
<keyword evidence="11" id="KW-1185">Reference proteome</keyword>
<sequence length="115" mass="12922">FPGYGNVPPKTNGGRIFYIFFAAFSIPTSLLLLQAIGEHMLVAQRKLIAAIERKLFGRENPRYLNEKSSVLGFFILWGLILIGAATTQKTEQWTLLEGIYCFHVTFSTVGFGDYI</sequence>
<feature type="transmembrane region" description="Helical" evidence="8">
    <location>
        <begin position="68"/>
        <end position="86"/>
    </location>
</feature>
<dbReference type="EMBL" id="DS469773">
    <property type="protein sequence ID" value="EDO33444.1"/>
    <property type="molecule type" value="Genomic_DNA"/>
</dbReference>
<evidence type="ECO:0000313" key="10">
    <source>
        <dbReference type="EMBL" id="EDO33444.1"/>
    </source>
</evidence>
<dbReference type="Proteomes" id="UP000001593">
    <property type="component" value="Unassembled WGS sequence"/>
</dbReference>
<dbReference type="Gene3D" id="1.10.287.70">
    <property type="match status" value="1"/>
</dbReference>
<dbReference type="InParanoid" id="A7SS79"/>